<evidence type="ECO:0000313" key="7">
    <source>
        <dbReference type="EMBL" id="MFC5531672.1"/>
    </source>
</evidence>
<evidence type="ECO:0000256" key="2">
    <source>
        <dbReference type="ARBA" id="ARBA00022490"/>
    </source>
</evidence>
<dbReference type="InterPro" id="IPR036388">
    <property type="entry name" value="WH-like_DNA-bd_sf"/>
</dbReference>
<evidence type="ECO:0000256" key="4">
    <source>
        <dbReference type="ARBA" id="ARBA00023125"/>
    </source>
</evidence>
<dbReference type="InterPro" id="IPR036390">
    <property type="entry name" value="WH_DNA-bd_sf"/>
</dbReference>
<keyword evidence="3" id="KW-0805">Transcription regulation</keyword>
<dbReference type="Proteomes" id="UP001596108">
    <property type="component" value="Unassembled WGS sequence"/>
</dbReference>
<evidence type="ECO:0000256" key="3">
    <source>
        <dbReference type="ARBA" id="ARBA00023015"/>
    </source>
</evidence>
<keyword evidence="5" id="KW-0804">Transcription</keyword>
<dbReference type="InterPro" id="IPR000835">
    <property type="entry name" value="HTH_MarR-typ"/>
</dbReference>
<sequence length="156" mass="18118">MERDASLSLDNQLCFAVYALSREITKRYQPHLKQLGLTYTQYITMLALWERDQVTVKQLGERLFLDSGTLTPLLKKLEAMGHLVRTRDKNDERSVVIALTEQGKKLRDQAWDVPQRMFCQAGMSLDEADKLREHIAGMMMKVQSYQTEEEVIHDDL</sequence>
<evidence type="ECO:0000256" key="1">
    <source>
        <dbReference type="ARBA" id="ARBA00004496"/>
    </source>
</evidence>
<dbReference type="RefSeq" id="WP_378113638.1">
    <property type="nucleotide sequence ID" value="NZ_JBHSNC010000056.1"/>
</dbReference>
<organism evidence="7 8">
    <name type="scientific">Cohnella yongneupensis</name>
    <dbReference type="NCBI Taxonomy" id="425006"/>
    <lineage>
        <taxon>Bacteria</taxon>
        <taxon>Bacillati</taxon>
        <taxon>Bacillota</taxon>
        <taxon>Bacilli</taxon>
        <taxon>Bacillales</taxon>
        <taxon>Paenibacillaceae</taxon>
        <taxon>Cohnella</taxon>
    </lineage>
</organism>
<dbReference type="PRINTS" id="PR00598">
    <property type="entry name" value="HTHMARR"/>
</dbReference>
<dbReference type="Pfam" id="PF22381">
    <property type="entry name" value="Staph_reg_Sar_Rot"/>
    <property type="match status" value="1"/>
</dbReference>
<dbReference type="Gene3D" id="1.10.10.10">
    <property type="entry name" value="Winged helix-like DNA-binding domain superfamily/Winged helix DNA-binding domain"/>
    <property type="match status" value="1"/>
</dbReference>
<evidence type="ECO:0000313" key="8">
    <source>
        <dbReference type="Proteomes" id="UP001596108"/>
    </source>
</evidence>
<reference evidence="8" key="1">
    <citation type="journal article" date="2019" name="Int. J. Syst. Evol. Microbiol.">
        <title>The Global Catalogue of Microorganisms (GCM) 10K type strain sequencing project: providing services to taxonomists for standard genome sequencing and annotation.</title>
        <authorList>
            <consortium name="The Broad Institute Genomics Platform"/>
            <consortium name="The Broad Institute Genome Sequencing Center for Infectious Disease"/>
            <person name="Wu L."/>
            <person name="Ma J."/>
        </authorList>
    </citation>
    <scope>NUCLEOTIDE SEQUENCE [LARGE SCALE GENOMIC DNA]</scope>
    <source>
        <strain evidence="8">CGMCC 1.18578</strain>
    </source>
</reference>
<dbReference type="SUPFAM" id="SSF46785">
    <property type="entry name" value="Winged helix' DNA-binding domain"/>
    <property type="match status" value="1"/>
</dbReference>
<keyword evidence="4" id="KW-0238">DNA-binding</keyword>
<evidence type="ECO:0000256" key="5">
    <source>
        <dbReference type="ARBA" id="ARBA00023163"/>
    </source>
</evidence>
<gene>
    <name evidence="7" type="ORF">ACFPQ4_19835</name>
</gene>
<dbReference type="PANTHER" id="PTHR33164:SF5">
    <property type="entry name" value="ORGANIC HYDROPEROXIDE RESISTANCE TRANSCRIPTIONAL REGULATOR"/>
    <property type="match status" value="1"/>
</dbReference>
<keyword evidence="2" id="KW-0963">Cytoplasm</keyword>
<dbReference type="PANTHER" id="PTHR33164">
    <property type="entry name" value="TRANSCRIPTIONAL REGULATOR, MARR FAMILY"/>
    <property type="match status" value="1"/>
</dbReference>
<proteinExistence type="predicted"/>
<accession>A0ABW0R757</accession>
<protein>
    <submittedName>
        <fullName evidence="7">MarR family winged helix-turn-helix transcriptional regulator</fullName>
    </submittedName>
</protein>
<keyword evidence="8" id="KW-1185">Reference proteome</keyword>
<name>A0ABW0R757_9BACL</name>
<comment type="subcellular location">
    <subcellularLocation>
        <location evidence="1">Cytoplasm</location>
    </subcellularLocation>
</comment>
<feature type="domain" description="HTH marR-type" evidence="6">
    <location>
        <begin position="10"/>
        <end position="140"/>
    </location>
</feature>
<dbReference type="PROSITE" id="PS50995">
    <property type="entry name" value="HTH_MARR_2"/>
    <property type="match status" value="1"/>
</dbReference>
<dbReference type="InterPro" id="IPR039422">
    <property type="entry name" value="MarR/SlyA-like"/>
</dbReference>
<dbReference type="EMBL" id="JBHSNC010000056">
    <property type="protein sequence ID" value="MFC5531672.1"/>
    <property type="molecule type" value="Genomic_DNA"/>
</dbReference>
<dbReference type="SMART" id="SM00347">
    <property type="entry name" value="HTH_MARR"/>
    <property type="match status" value="1"/>
</dbReference>
<evidence type="ECO:0000259" key="6">
    <source>
        <dbReference type="PROSITE" id="PS50995"/>
    </source>
</evidence>
<dbReference type="InterPro" id="IPR055166">
    <property type="entry name" value="Transc_reg_Sar_Rot_HTH"/>
</dbReference>
<comment type="caution">
    <text evidence="7">The sequence shown here is derived from an EMBL/GenBank/DDBJ whole genome shotgun (WGS) entry which is preliminary data.</text>
</comment>